<dbReference type="Gene3D" id="3.40.50.300">
    <property type="entry name" value="P-loop containing nucleotide triphosphate hydrolases"/>
    <property type="match status" value="1"/>
</dbReference>
<dbReference type="NCBIfam" id="TIGR00176">
    <property type="entry name" value="mobB"/>
    <property type="match status" value="1"/>
</dbReference>
<organism evidence="2 3">
    <name type="scientific">Jeotgalibacillus campisalis</name>
    <dbReference type="NCBI Taxonomy" id="220754"/>
    <lineage>
        <taxon>Bacteria</taxon>
        <taxon>Bacillati</taxon>
        <taxon>Bacillota</taxon>
        <taxon>Bacilli</taxon>
        <taxon>Bacillales</taxon>
        <taxon>Caryophanaceae</taxon>
        <taxon>Jeotgalibacillus</taxon>
    </lineage>
</organism>
<dbReference type="InterPro" id="IPR004435">
    <property type="entry name" value="MobB_dom"/>
</dbReference>
<dbReference type="GO" id="GO:0005525">
    <property type="term" value="F:GTP binding"/>
    <property type="evidence" value="ECO:0007669"/>
    <property type="project" value="InterPro"/>
</dbReference>
<dbReference type="CDD" id="cd03116">
    <property type="entry name" value="MobB"/>
    <property type="match status" value="1"/>
</dbReference>
<comment type="caution">
    <text evidence="2">The sequence shown here is derived from an EMBL/GenBank/DDBJ whole genome shotgun (WGS) entry which is preliminary data.</text>
</comment>
<dbReference type="OrthoDB" id="9786803at2"/>
<dbReference type="PANTHER" id="PTHR40072:SF1">
    <property type="entry name" value="MOLYBDOPTERIN-GUANINE DINUCLEOTIDE BIOSYNTHESIS ADAPTER PROTEIN"/>
    <property type="match status" value="1"/>
</dbReference>
<dbReference type="AlphaFoldDB" id="A0A0C2RG15"/>
<dbReference type="PANTHER" id="PTHR40072">
    <property type="entry name" value="MOLYBDOPTERIN-GUANINE DINUCLEOTIDE BIOSYNTHESIS ADAPTER PROTEIN-RELATED"/>
    <property type="match status" value="1"/>
</dbReference>
<dbReference type="SUPFAM" id="SSF52540">
    <property type="entry name" value="P-loop containing nucleoside triphosphate hydrolases"/>
    <property type="match status" value="1"/>
</dbReference>
<dbReference type="PATRIC" id="fig|220754.4.peg.1175"/>
<dbReference type="InterPro" id="IPR027417">
    <property type="entry name" value="P-loop_NTPase"/>
</dbReference>
<reference evidence="2 3" key="1">
    <citation type="submission" date="2015-01" db="EMBL/GenBank/DDBJ databases">
        <title>Jeotgalibacillus campisalis genome sequencing.</title>
        <authorList>
            <person name="Goh K.M."/>
            <person name="Chan K.-G."/>
            <person name="Yaakop A.S."/>
            <person name="Ee R."/>
            <person name="Gan H.M."/>
            <person name="Chan C.S."/>
        </authorList>
    </citation>
    <scope>NUCLEOTIDE SEQUENCE [LARGE SCALE GENOMIC DNA]</scope>
    <source>
        <strain evidence="2 3">SF-57</strain>
    </source>
</reference>
<dbReference type="RefSeq" id="WP_041055946.1">
    <property type="nucleotide sequence ID" value="NZ_JXRR01000010.1"/>
</dbReference>
<name>A0A0C2RG15_9BACL</name>
<proteinExistence type="predicted"/>
<sequence length="170" mass="18932">MDVNLPILQLAGYQNSGKTTAAQILIKRAVKEGFQLGSIKHHGHGGEPDGTRLTKDSHKHLQAGAAVSAVEGNGMLQLSNQKGHWTLDQLIVIYQGLEVDGILVEGYKMAHYSKIVMIGKQEDTLLLSELTNIVAVIRDKTVKIDETSFPVFTREEEEKYSRWFIDFLRG</sequence>
<gene>
    <name evidence="2" type="ORF">KR50_11550</name>
</gene>
<evidence type="ECO:0000259" key="1">
    <source>
        <dbReference type="Pfam" id="PF03205"/>
    </source>
</evidence>
<evidence type="ECO:0000313" key="3">
    <source>
        <dbReference type="Proteomes" id="UP000031972"/>
    </source>
</evidence>
<accession>A0A0C2RG15</accession>
<dbReference type="Proteomes" id="UP000031972">
    <property type="component" value="Unassembled WGS sequence"/>
</dbReference>
<dbReference type="GO" id="GO:0006777">
    <property type="term" value="P:Mo-molybdopterin cofactor biosynthetic process"/>
    <property type="evidence" value="ECO:0007669"/>
    <property type="project" value="InterPro"/>
</dbReference>
<dbReference type="EMBL" id="JXRR01000010">
    <property type="protein sequence ID" value="KIL49120.1"/>
    <property type="molecule type" value="Genomic_DNA"/>
</dbReference>
<keyword evidence="3" id="KW-1185">Reference proteome</keyword>
<protein>
    <recommendedName>
        <fullName evidence="1">Molybdopterin-guanine dinucleotide biosynthesis protein B (MobB) domain-containing protein</fullName>
    </recommendedName>
</protein>
<dbReference type="InterPro" id="IPR052539">
    <property type="entry name" value="MGD_biosynthesis_adapter"/>
</dbReference>
<dbReference type="Pfam" id="PF03205">
    <property type="entry name" value="MobB"/>
    <property type="match status" value="1"/>
</dbReference>
<evidence type="ECO:0000313" key="2">
    <source>
        <dbReference type="EMBL" id="KIL49120.1"/>
    </source>
</evidence>
<feature type="domain" description="Molybdopterin-guanine dinucleotide biosynthesis protein B (MobB)" evidence="1">
    <location>
        <begin position="7"/>
        <end position="139"/>
    </location>
</feature>